<feature type="transmembrane region" description="Helical" evidence="1">
    <location>
        <begin position="189"/>
        <end position="205"/>
    </location>
</feature>
<dbReference type="EMBL" id="CAXAMN010022953">
    <property type="protein sequence ID" value="CAK9073992.1"/>
    <property type="molecule type" value="Genomic_DNA"/>
</dbReference>
<evidence type="ECO:0000256" key="1">
    <source>
        <dbReference type="SAM" id="Phobius"/>
    </source>
</evidence>
<proteinExistence type="predicted"/>
<keyword evidence="1" id="KW-0812">Transmembrane</keyword>
<feature type="transmembrane region" description="Helical" evidence="1">
    <location>
        <begin position="269"/>
        <end position="288"/>
    </location>
</feature>
<sequence>VETLLDRHLAYCDAHFCGHPDVGLRPGPQDSQWVQDWFRLANKKSEMSQSFAWAVFSSHRDRDEAIHKMLALEKDRRGIHWRDPDGTCYPLDFGIPRCEPTNVRWDHLGLGLCSRRLRFLGAVLIWSMAAAGLAFFVYVPYAEYVTGFLNEGFMMGLLGFLIGLTWWAMCMMIGTCVNIAGFQTIEDENLFIFIFFTIFCVDLWQHHTSSWFESIEGSAPGVFQVLVPGVLFTPCLLSPLNNFLIPYFRESALLVLFGQGKSGREAERFLEPLPIGIWAFFFYLFQRFMHLRVCKKMYCTSNKLDSMVLYFGWGLLLAELAACHAYWRVRLQEWQWISILQSVIMSYAIYWTFLWLLGVPWPLRLHGELDVLERSRERSDDDRCQSCEDFCYNWLNVNPVYVLKSQYCETDGDPMIFYEPGTGYLQLAPTDETCVQNTSNQRWKMASSGLWLELEGLGCIGIAPFLDSEAPDRT</sequence>
<evidence type="ECO:0000313" key="3">
    <source>
        <dbReference type="Proteomes" id="UP001642484"/>
    </source>
</evidence>
<accession>A0ABP0PD66</accession>
<feature type="transmembrane region" description="Helical" evidence="1">
    <location>
        <begin position="225"/>
        <end position="248"/>
    </location>
</feature>
<protein>
    <submittedName>
        <fullName evidence="2">Uncharacterized protein</fullName>
    </submittedName>
</protein>
<keyword evidence="1" id="KW-1133">Transmembrane helix</keyword>
<name>A0ABP0PD66_9DINO</name>
<feature type="transmembrane region" description="Helical" evidence="1">
    <location>
        <begin position="153"/>
        <end position="177"/>
    </location>
</feature>
<keyword evidence="3" id="KW-1185">Reference proteome</keyword>
<feature type="transmembrane region" description="Helical" evidence="1">
    <location>
        <begin position="119"/>
        <end position="141"/>
    </location>
</feature>
<comment type="caution">
    <text evidence="2">The sequence shown here is derived from an EMBL/GenBank/DDBJ whole genome shotgun (WGS) entry which is preliminary data.</text>
</comment>
<feature type="transmembrane region" description="Helical" evidence="1">
    <location>
        <begin position="339"/>
        <end position="361"/>
    </location>
</feature>
<feature type="transmembrane region" description="Helical" evidence="1">
    <location>
        <begin position="308"/>
        <end position="327"/>
    </location>
</feature>
<reference evidence="2 3" key="1">
    <citation type="submission" date="2024-02" db="EMBL/GenBank/DDBJ databases">
        <authorList>
            <person name="Chen Y."/>
            <person name="Shah S."/>
            <person name="Dougan E. K."/>
            <person name="Thang M."/>
            <person name="Chan C."/>
        </authorList>
    </citation>
    <scope>NUCLEOTIDE SEQUENCE [LARGE SCALE GENOMIC DNA]</scope>
</reference>
<dbReference type="Proteomes" id="UP001642484">
    <property type="component" value="Unassembled WGS sequence"/>
</dbReference>
<evidence type="ECO:0000313" key="2">
    <source>
        <dbReference type="EMBL" id="CAK9073992.1"/>
    </source>
</evidence>
<feature type="non-terminal residue" evidence="2">
    <location>
        <position position="1"/>
    </location>
</feature>
<organism evidence="2 3">
    <name type="scientific">Durusdinium trenchii</name>
    <dbReference type="NCBI Taxonomy" id="1381693"/>
    <lineage>
        <taxon>Eukaryota</taxon>
        <taxon>Sar</taxon>
        <taxon>Alveolata</taxon>
        <taxon>Dinophyceae</taxon>
        <taxon>Suessiales</taxon>
        <taxon>Symbiodiniaceae</taxon>
        <taxon>Durusdinium</taxon>
    </lineage>
</organism>
<keyword evidence="1" id="KW-0472">Membrane</keyword>
<gene>
    <name evidence="2" type="ORF">CCMP2556_LOCUS36464</name>
</gene>